<evidence type="ECO:0000313" key="8">
    <source>
        <dbReference type="Proteomes" id="UP000003160"/>
    </source>
</evidence>
<keyword evidence="7" id="KW-0575">Peroxidase</keyword>
<evidence type="ECO:0000256" key="5">
    <source>
        <dbReference type="SAM" id="SignalP"/>
    </source>
</evidence>
<evidence type="ECO:0000259" key="6">
    <source>
        <dbReference type="PROSITE" id="PS51352"/>
    </source>
</evidence>
<keyword evidence="8" id="KW-1185">Reference proteome</keyword>
<sequence length="379" mass="42432">MKQILFGLALMACAVAPRTANAADGNVHFKGELKGLTDTLIVMIPTHGNDMTRDTVLVKDGKFDFSVTVANPTSIYAYTPATLRRQENIGFQTIAVPGESAELSGDLASTYSFSGTKFYREYNEANRTIETAAHALNTYMDKLNARMKAGESQDSLMKEYRAKVPMLRQQITESIFNFIKEHPSYEASAVIIPELGNLAKMNEAVKLLSPEVRDGRMKNFYQSVIDQMTAQEQAEAEAAKKQAVGVQAPDFTLNDINGKPLTLSSLRGQYVVLDFWGSWCGWCIKGFPEMKKYYEKYKGKFEILGIDCNDTEDKWKAAVEKHNLPWLHVYYPRNSKVLADYAVQGFPTKIILDPDGKIAKTVVGEDPAFYTFLDELFGK</sequence>
<accession>D1PTE2</accession>
<dbReference type="InterPro" id="IPR050553">
    <property type="entry name" value="Thioredoxin_ResA/DsbE_sf"/>
</dbReference>
<keyword evidence="7" id="KW-0560">Oxidoreductase</keyword>
<evidence type="ECO:0000256" key="4">
    <source>
        <dbReference type="ARBA" id="ARBA00023284"/>
    </source>
</evidence>
<dbReference type="GO" id="GO:0017004">
    <property type="term" value="P:cytochrome complex assembly"/>
    <property type="evidence" value="ECO:0007669"/>
    <property type="project" value="UniProtKB-KW"/>
</dbReference>
<keyword evidence="4" id="KW-0676">Redox-active center</keyword>
<dbReference type="eggNOG" id="COG0526">
    <property type="taxonomic scope" value="Bacteria"/>
</dbReference>
<dbReference type="PANTHER" id="PTHR42852">
    <property type="entry name" value="THIOL:DISULFIDE INTERCHANGE PROTEIN DSBE"/>
    <property type="match status" value="1"/>
</dbReference>
<dbReference type="InterPro" id="IPR013766">
    <property type="entry name" value="Thioredoxin_domain"/>
</dbReference>
<dbReference type="PROSITE" id="PS51352">
    <property type="entry name" value="THIOREDOXIN_2"/>
    <property type="match status" value="1"/>
</dbReference>
<keyword evidence="5" id="KW-0732">Signal</keyword>
<dbReference type="PANTHER" id="PTHR42852:SF6">
    <property type="entry name" value="THIOL:DISULFIDE INTERCHANGE PROTEIN DSBE"/>
    <property type="match status" value="1"/>
</dbReference>
<dbReference type="Gene3D" id="3.40.30.10">
    <property type="entry name" value="Glutaredoxin"/>
    <property type="match status" value="1"/>
</dbReference>
<name>D1PTE2_9BACT</name>
<dbReference type="OrthoDB" id="9794348at2"/>
<proteinExistence type="predicted"/>
<dbReference type="Pfam" id="PF00578">
    <property type="entry name" value="AhpC-TSA"/>
    <property type="match status" value="1"/>
</dbReference>
<dbReference type="GO" id="GO:0030313">
    <property type="term" value="C:cell envelope"/>
    <property type="evidence" value="ECO:0007669"/>
    <property type="project" value="UniProtKB-SubCell"/>
</dbReference>
<reference evidence="7 8" key="1">
    <citation type="submission" date="2009-10" db="EMBL/GenBank/DDBJ databases">
        <authorList>
            <person name="Qin X."/>
            <person name="Bachman B."/>
            <person name="Battles P."/>
            <person name="Bell A."/>
            <person name="Bess C."/>
            <person name="Bickham C."/>
            <person name="Chaboub L."/>
            <person name="Chen D."/>
            <person name="Coyle M."/>
            <person name="Deiros D.R."/>
            <person name="Dinh H."/>
            <person name="Forbes L."/>
            <person name="Fowler G."/>
            <person name="Francisco L."/>
            <person name="Fu Q."/>
            <person name="Gubbala S."/>
            <person name="Hale W."/>
            <person name="Han Y."/>
            <person name="Hemphill L."/>
            <person name="Highlander S.K."/>
            <person name="Hirani K."/>
            <person name="Hogues M."/>
            <person name="Jackson L."/>
            <person name="Jakkamsetti A."/>
            <person name="Javaid M."/>
            <person name="Jiang H."/>
            <person name="Korchina V."/>
            <person name="Kovar C."/>
            <person name="Lara F."/>
            <person name="Lee S."/>
            <person name="Mata R."/>
            <person name="Mathew T."/>
            <person name="Moen C."/>
            <person name="Morales K."/>
            <person name="Munidasa M."/>
            <person name="Nazareth L."/>
            <person name="Ngo R."/>
            <person name="Nguyen L."/>
            <person name="Okwuonu G."/>
            <person name="Ongeri F."/>
            <person name="Patil S."/>
            <person name="Petrosino J."/>
            <person name="Pham C."/>
            <person name="Pham P."/>
            <person name="Pu L.-L."/>
            <person name="Puazo M."/>
            <person name="Raj R."/>
            <person name="Reid J."/>
            <person name="Rouhana J."/>
            <person name="Saada N."/>
            <person name="Shang Y."/>
            <person name="Simmons D."/>
            <person name="Thornton R."/>
            <person name="Warren J."/>
            <person name="Weissenberger G."/>
            <person name="Zhang J."/>
            <person name="Zhang L."/>
            <person name="Zhou C."/>
            <person name="Zhu D."/>
            <person name="Muzny D."/>
            <person name="Worley K."/>
            <person name="Gibbs R."/>
        </authorList>
    </citation>
    <scope>NUCLEOTIDE SEQUENCE [LARGE SCALE GENOMIC DNA]</scope>
    <source>
        <strain evidence="7 8">DSM 17361</strain>
    </source>
</reference>
<protein>
    <submittedName>
        <fullName evidence="7">Antioxidant, AhpC/TSA family</fullName>
        <ecNumber evidence="7">1.11.1.15</ecNumber>
    </submittedName>
</protein>
<comment type="caution">
    <text evidence="7">The sequence shown here is derived from an EMBL/GenBank/DDBJ whole genome shotgun (WGS) entry which is preliminary data.</text>
</comment>
<dbReference type="Proteomes" id="UP000003160">
    <property type="component" value="Unassembled WGS sequence"/>
</dbReference>
<feature type="domain" description="Thioredoxin" evidence="6">
    <location>
        <begin position="242"/>
        <end position="379"/>
    </location>
</feature>
<gene>
    <name evidence="7" type="ORF">HMPREF0645_0227</name>
</gene>
<keyword evidence="3" id="KW-1015">Disulfide bond</keyword>
<dbReference type="InterPro" id="IPR000866">
    <property type="entry name" value="AhpC/TSA"/>
</dbReference>
<dbReference type="EC" id="1.11.1.15" evidence="7"/>
<dbReference type="CDD" id="cd02966">
    <property type="entry name" value="TlpA_like_family"/>
    <property type="match status" value="1"/>
</dbReference>
<dbReference type="InterPro" id="IPR036249">
    <property type="entry name" value="Thioredoxin-like_sf"/>
</dbReference>
<dbReference type="AlphaFoldDB" id="D1PTE2"/>
<dbReference type="SUPFAM" id="SSF52833">
    <property type="entry name" value="Thioredoxin-like"/>
    <property type="match status" value="1"/>
</dbReference>
<comment type="subcellular location">
    <subcellularLocation>
        <location evidence="1">Cell envelope</location>
    </subcellularLocation>
</comment>
<keyword evidence="2" id="KW-0201">Cytochrome c-type biogenesis</keyword>
<evidence type="ECO:0000256" key="1">
    <source>
        <dbReference type="ARBA" id="ARBA00004196"/>
    </source>
</evidence>
<evidence type="ECO:0000256" key="3">
    <source>
        <dbReference type="ARBA" id="ARBA00023157"/>
    </source>
</evidence>
<dbReference type="HOGENOM" id="CLU_042529_1_0_10"/>
<dbReference type="RefSeq" id="WP_007174576.1">
    <property type="nucleotide sequence ID" value="NZ_GG704782.1"/>
</dbReference>
<feature type="chain" id="PRO_5003025161" evidence="5">
    <location>
        <begin position="23"/>
        <end position="379"/>
    </location>
</feature>
<dbReference type="EMBL" id="ACKS01000014">
    <property type="protein sequence ID" value="EFA45366.1"/>
    <property type="molecule type" value="Genomic_DNA"/>
</dbReference>
<feature type="signal peptide" evidence="5">
    <location>
        <begin position="1"/>
        <end position="22"/>
    </location>
</feature>
<dbReference type="GO" id="GO:0004601">
    <property type="term" value="F:peroxidase activity"/>
    <property type="evidence" value="ECO:0007669"/>
    <property type="project" value="UniProtKB-KW"/>
</dbReference>
<organism evidence="7 8">
    <name type="scientific">Hallella bergensis DSM 17361</name>
    <dbReference type="NCBI Taxonomy" id="585502"/>
    <lineage>
        <taxon>Bacteria</taxon>
        <taxon>Pseudomonadati</taxon>
        <taxon>Bacteroidota</taxon>
        <taxon>Bacteroidia</taxon>
        <taxon>Bacteroidales</taxon>
        <taxon>Prevotellaceae</taxon>
        <taxon>Hallella</taxon>
    </lineage>
</organism>
<evidence type="ECO:0000256" key="2">
    <source>
        <dbReference type="ARBA" id="ARBA00022748"/>
    </source>
</evidence>
<evidence type="ECO:0000313" key="7">
    <source>
        <dbReference type="EMBL" id="EFA45366.1"/>
    </source>
</evidence>